<feature type="region of interest" description="Disordered" evidence="1">
    <location>
        <begin position="1"/>
        <end position="35"/>
    </location>
</feature>
<organism evidence="2 3">
    <name type="scientific">Colocasia esculenta</name>
    <name type="common">Wild taro</name>
    <name type="synonym">Arum esculentum</name>
    <dbReference type="NCBI Taxonomy" id="4460"/>
    <lineage>
        <taxon>Eukaryota</taxon>
        <taxon>Viridiplantae</taxon>
        <taxon>Streptophyta</taxon>
        <taxon>Embryophyta</taxon>
        <taxon>Tracheophyta</taxon>
        <taxon>Spermatophyta</taxon>
        <taxon>Magnoliopsida</taxon>
        <taxon>Liliopsida</taxon>
        <taxon>Araceae</taxon>
        <taxon>Aroideae</taxon>
        <taxon>Colocasieae</taxon>
        <taxon>Colocasia</taxon>
    </lineage>
</organism>
<gene>
    <name evidence="2" type="ORF">Taro_031723</name>
</gene>
<name>A0A843VPL9_COLES</name>
<evidence type="ECO:0000256" key="1">
    <source>
        <dbReference type="SAM" id="MobiDB-lite"/>
    </source>
</evidence>
<sequence length="125" mass="13299">MITASEAAAFSAEQGSRAVPPGTLPKHKIHSQGGRGSCTTYFKSYKSTKPPTIPQKHGSTLEGNLTQLELGVLTLPSPKPRGNDSPEGRGSCLGREGWTSLPPYEERTRWGLLVGLAVSSSHRTA</sequence>
<dbReference type="AlphaFoldDB" id="A0A843VPL9"/>
<reference evidence="2" key="1">
    <citation type="submission" date="2017-07" db="EMBL/GenBank/DDBJ databases">
        <title>Taro Niue Genome Assembly and Annotation.</title>
        <authorList>
            <person name="Atibalentja N."/>
            <person name="Keating K."/>
            <person name="Fields C.J."/>
        </authorList>
    </citation>
    <scope>NUCLEOTIDE SEQUENCE</scope>
    <source>
        <strain evidence="2">Niue_2</strain>
        <tissue evidence="2">Leaf</tissue>
    </source>
</reference>
<accession>A0A843VPL9</accession>
<proteinExistence type="predicted"/>
<comment type="caution">
    <text evidence="2">The sequence shown here is derived from an EMBL/GenBank/DDBJ whole genome shotgun (WGS) entry which is preliminary data.</text>
</comment>
<keyword evidence="3" id="KW-1185">Reference proteome</keyword>
<evidence type="ECO:0000313" key="3">
    <source>
        <dbReference type="Proteomes" id="UP000652761"/>
    </source>
</evidence>
<dbReference type="Proteomes" id="UP000652761">
    <property type="component" value="Unassembled WGS sequence"/>
</dbReference>
<feature type="region of interest" description="Disordered" evidence="1">
    <location>
        <begin position="74"/>
        <end position="104"/>
    </location>
</feature>
<evidence type="ECO:0000313" key="2">
    <source>
        <dbReference type="EMBL" id="MQL99011.1"/>
    </source>
</evidence>
<protein>
    <submittedName>
        <fullName evidence="2">Uncharacterized protein</fullName>
    </submittedName>
</protein>
<dbReference type="EMBL" id="NMUH01002280">
    <property type="protein sequence ID" value="MQL99011.1"/>
    <property type="molecule type" value="Genomic_DNA"/>
</dbReference>